<dbReference type="AlphaFoldDB" id="A0A811PWW2"/>
<organism evidence="1 2">
    <name type="scientific">Miscanthus lutarioriparius</name>
    <dbReference type="NCBI Taxonomy" id="422564"/>
    <lineage>
        <taxon>Eukaryota</taxon>
        <taxon>Viridiplantae</taxon>
        <taxon>Streptophyta</taxon>
        <taxon>Embryophyta</taxon>
        <taxon>Tracheophyta</taxon>
        <taxon>Spermatophyta</taxon>
        <taxon>Magnoliopsida</taxon>
        <taxon>Liliopsida</taxon>
        <taxon>Poales</taxon>
        <taxon>Poaceae</taxon>
        <taxon>PACMAD clade</taxon>
        <taxon>Panicoideae</taxon>
        <taxon>Andropogonodae</taxon>
        <taxon>Andropogoneae</taxon>
        <taxon>Saccharinae</taxon>
        <taxon>Miscanthus</taxon>
    </lineage>
</organism>
<protein>
    <submittedName>
        <fullName evidence="1">Uncharacterized protein</fullName>
    </submittedName>
</protein>
<name>A0A811PWW2_9POAL</name>
<dbReference type="EMBL" id="CAJGYO010000007">
    <property type="protein sequence ID" value="CAD6247786.1"/>
    <property type="molecule type" value="Genomic_DNA"/>
</dbReference>
<keyword evidence="2" id="KW-1185">Reference proteome</keyword>
<evidence type="ECO:0000313" key="2">
    <source>
        <dbReference type="Proteomes" id="UP000604825"/>
    </source>
</evidence>
<proteinExistence type="predicted"/>
<sequence>MLAPFSRLEATVPANDKRLALACLKLGQHLKESSSADPSRVLTLALRCLGILGATRQPQRLHPGLGLRLRLRL</sequence>
<comment type="caution">
    <text evidence="1">The sequence shown here is derived from an EMBL/GenBank/DDBJ whole genome shotgun (WGS) entry which is preliminary data.</text>
</comment>
<dbReference type="OrthoDB" id="10519468at2759"/>
<gene>
    <name evidence="1" type="ORF">NCGR_LOCUS31965</name>
</gene>
<evidence type="ECO:0000313" key="1">
    <source>
        <dbReference type="EMBL" id="CAD6247786.1"/>
    </source>
</evidence>
<accession>A0A811PWW2</accession>
<dbReference type="Proteomes" id="UP000604825">
    <property type="component" value="Unassembled WGS sequence"/>
</dbReference>
<reference evidence="1" key="1">
    <citation type="submission" date="2020-10" db="EMBL/GenBank/DDBJ databases">
        <authorList>
            <person name="Han B."/>
            <person name="Lu T."/>
            <person name="Zhao Q."/>
            <person name="Huang X."/>
            <person name="Zhao Y."/>
        </authorList>
    </citation>
    <scope>NUCLEOTIDE SEQUENCE</scope>
</reference>